<dbReference type="PaxDb" id="39947-A0A0P0XWS7"/>
<keyword evidence="2" id="KW-1185">Reference proteome</keyword>
<dbReference type="AlphaFoldDB" id="A0A0P0XWS7"/>
<dbReference type="Gramene" id="Os10t0538600-00">
    <property type="protein sequence ID" value="Os10t0538600-00"/>
    <property type="gene ID" value="Os10g0538600"/>
</dbReference>
<evidence type="ECO:0000313" key="2">
    <source>
        <dbReference type="Proteomes" id="UP000059680"/>
    </source>
</evidence>
<dbReference type="EMBL" id="AP014966">
    <property type="protein sequence ID" value="BAT11843.1"/>
    <property type="molecule type" value="Genomic_DNA"/>
</dbReference>
<sequence length="104" mass="11205">MNGAVEVLSPPASLAEEPRNSRLLFPVPRGERQYENLVSFICATSDRGVLPSPMKPEVPSMVSMSLATTHPKARLAVAVPMANVSVPTMPKVVCRSNLMFVVLS</sequence>
<reference evidence="2" key="1">
    <citation type="journal article" date="2005" name="Nature">
        <title>The map-based sequence of the rice genome.</title>
        <authorList>
            <consortium name="International rice genome sequencing project (IRGSP)"/>
            <person name="Matsumoto T."/>
            <person name="Wu J."/>
            <person name="Kanamori H."/>
            <person name="Katayose Y."/>
            <person name="Fujisawa M."/>
            <person name="Namiki N."/>
            <person name="Mizuno H."/>
            <person name="Yamamoto K."/>
            <person name="Antonio B.A."/>
            <person name="Baba T."/>
            <person name="Sakata K."/>
            <person name="Nagamura Y."/>
            <person name="Aoki H."/>
            <person name="Arikawa K."/>
            <person name="Arita K."/>
            <person name="Bito T."/>
            <person name="Chiden Y."/>
            <person name="Fujitsuka N."/>
            <person name="Fukunaka R."/>
            <person name="Hamada M."/>
            <person name="Harada C."/>
            <person name="Hayashi A."/>
            <person name="Hijishita S."/>
            <person name="Honda M."/>
            <person name="Hosokawa S."/>
            <person name="Ichikawa Y."/>
            <person name="Idonuma A."/>
            <person name="Iijima M."/>
            <person name="Ikeda M."/>
            <person name="Ikeno M."/>
            <person name="Ito K."/>
            <person name="Ito S."/>
            <person name="Ito T."/>
            <person name="Ito Y."/>
            <person name="Ito Y."/>
            <person name="Iwabuchi A."/>
            <person name="Kamiya K."/>
            <person name="Karasawa W."/>
            <person name="Kurita K."/>
            <person name="Katagiri S."/>
            <person name="Kikuta A."/>
            <person name="Kobayashi H."/>
            <person name="Kobayashi N."/>
            <person name="Machita K."/>
            <person name="Maehara T."/>
            <person name="Masukawa M."/>
            <person name="Mizubayashi T."/>
            <person name="Mukai Y."/>
            <person name="Nagasaki H."/>
            <person name="Nagata Y."/>
            <person name="Naito S."/>
            <person name="Nakashima M."/>
            <person name="Nakama Y."/>
            <person name="Nakamichi Y."/>
            <person name="Nakamura M."/>
            <person name="Meguro A."/>
            <person name="Negishi M."/>
            <person name="Ohta I."/>
            <person name="Ohta T."/>
            <person name="Okamoto M."/>
            <person name="Ono N."/>
            <person name="Saji S."/>
            <person name="Sakaguchi M."/>
            <person name="Sakai K."/>
            <person name="Shibata M."/>
            <person name="Shimokawa T."/>
            <person name="Song J."/>
            <person name="Takazaki Y."/>
            <person name="Terasawa K."/>
            <person name="Tsugane M."/>
            <person name="Tsuji K."/>
            <person name="Ueda S."/>
            <person name="Waki K."/>
            <person name="Yamagata H."/>
            <person name="Yamamoto M."/>
            <person name="Yamamoto S."/>
            <person name="Yamane H."/>
            <person name="Yoshiki S."/>
            <person name="Yoshihara R."/>
            <person name="Yukawa K."/>
            <person name="Zhong H."/>
            <person name="Yano M."/>
            <person name="Yuan Q."/>
            <person name="Ouyang S."/>
            <person name="Liu J."/>
            <person name="Jones K.M."/>
            <person name="Gansberger K."/>
            <person name="Moffat K."/>
            <person name="Hill J."/>
            <person name="Bera J."/>
            <person name="Fadrosh D."/>
            <person name="Jin S."/>
            <person name="Johri S."/>
            <person name="Kim M."/>
            <person name="Overton L."/>
            <person name="Reardon M."/>
            <person name="Tsitrin T."/>
            <person name="Vuong H."/>
            <person name="Weaver B."/>
            <person name="Ciecko A."/>
            <person name="Tallon L."/>
            <person name="Jackson J."/>
            <person name="Pai G."/>
            <person name="Aken S.V."/>
            <person name="Utterback T."/>
            <person name="Reidmuller S."/>
            <person name="Feldblyum T."/>
            <person name="Hsiao J."/>
            <person name="Zismann V."/>
            <person name="Iobst S."/>
            <person name="de Vazeille A.R."/>
            <person name="Buell C.R."/>
            <person name="Ying K."/>
            <person name="Li Y."/>
            <person name="Lu T."/>
            <person name="Huang Y."/>
            <person name="Zhao Q."/>
            <person name="Feng Q."/>
            <person name="Zhang L."/>
            <person name="Zhu J."/>
            <person name="Weng Q."/>
            <person name="Mu J."/>
            <person name="Lu Y."/>
            <person name="Fan D."/>
            <person name="Liu Y."/>
            <person name="Guan J."/>
            <person name="Zhang Y."/>
            <person name="Yu S."/>
            <person name="Liu X."/>
            <person name="Zhang Y."/>
            <person name="Hong G."/>
            <person name="Han B."/>
            <person name="Choisne N."/>
            <person name="Demange N."/>
            <person name="Orjeda G."/>
            <person name="Samain S."/>
            <person name="Cattolico L."/>
            <person name="Pelletier E."/>
            <person name="Couloux A."/>
            <person name="Segurens B."/>
            <person name="Wincker P."/>
            <person name="D'Hont A."/>
            <person name="Scarpelli C."/>
            <person name="Weissenbach J."/>
            <person name="Salanoubat M."/>
            <person name="Quetier F."/>
            <person name="Yu Y."/>
            <person name="Kim H.R."/>
            <person name="Rambo T."/>
            <person name="Currie J."/>
            <person name="Collura K."/>
            <person name="Luo M."/>
            <person name="Yang T."/>
            <person name="Ammiraju J.S.S."/>
            <person name="Engler F."/>
            <person name="Soderlund C."/>
            <person name="Wing R.A."/>
            <person name="Palmer L.E."/>
            <person name="de la Bastide M."/>
            <person name="Spiegel L."/>
            <person name="Nascimento L."/>
            <person name="Zutavern T."/>
            <person name="O'Shaughnessy A."/>
            <person name="Dike S."/>
            <person name="Dedhia N."/>
            <person name="Preston R."/>
            <person name="Balija V."/>
            <person name="McCombie W.R."/>
            <person name="Chow T."/>
            <person name="Chen H."/>
            <person name="Chung M."/>
            <person name="Chen C."/>
            <person name="Shaw J."/>
            <person name="Wu H."/>
            <person name="Hsiao K."/>
            <person name="Chao Y."/>
            <person name="Chu M."/>
            <person name="Cheng C."/>
            <person name="Hour A."/>
            <person name="Lee P."/>
            <person name="Lin S."/>
            <person name="Lin Y."/>
            <person name="Liou J."/>
            <person name="Liu S."/>
            <person name="Hsing Y."/>
            <person name="Raghuvanshi S."/>
            <person name="Mohanty A."/>
            <person name="Bharti A.K."/>
            <person name="Gaur A."/>
            <person name="Gupta V."/>
            <person name="Kumar D."/>
            <person name="Ravi V."/>
            <person name="Vij S."/>
            <person name="Kapur A."/>
            <person name="Khurana P."/>
            <person name="Khurana P."/>
            <person name="Khurana J.P."/>
            <person name="Tyagi A.K."/>
            <person name="Gaikwad K."/>
            <person name="Singh A."/>
            <person name="Dalal V."/>
            <person name="Srivastava S."/>
            <person name="Dixit A."/>
            <person name="Pal A.K."/>
            <person name="Ghazi I.A."/>
            <person name="Yadav M."/>
            <person name="Pandit A."/>
            <person name="Bhargava A."/>
            <person name="Sureshbabu K."/>
            <person name="Batra K."/>
            <person name="Sharma T.R."/>
            <person name="Mohapatra T."/>
            <person name="Singh N.K."/>
            <person name="Messing J."/>
            <person name="Nelson A.B."/>
            <person name="Fuks G."/>
            <person name="Kavchok S."/>
            <person name="Keizer G."/>
            <person name="Linton E."/>
            <person name="Llaca V."/>
            <person name="Song R."/>
            <person name="Tanyolac B."/>
            <person name="Young S."/>
            <person name="Ho-Il K."/>
            <person name="Hahn J.H."/>
            <person name="Sangsakoo G."/>
            <person name="Vanavichit A."/>
            <person name="de Mattos Luiz.A.T."/>
            <person name="Zimmer P.D."/>
            <person name="Malone G."/>
            <person name="Dellagostin O."/>
            <person name="de Oliveira A.C."/>
            <person name="Bevan M."/>
            <person name="Bancroft I."/>
            <person name="Minx P."/>
            <person name="Cordum H."/>
            <person name="Wilson R."/>
            <person name="Cheng Z."/>
            <person name="Jin W."/>
            <person name="Jiang J."/>
            <person name="Leong S.A."/>
            <person name="Iwama H."/>
            <person name="Gojobori T."/>
            <person name="Itoh T."/>
            <person name="Niimura Y."/>
            <person name="Fujii Y."/>
            <person name="Habara T."/>
            <person name="Sakai H."/>
            <person name="Sato Y."/>
            <person name="Wilson G."/>
            <person name="Kumar K."/>
            <person name="McCouch S."/>
            <person name="Juretic N."/>
            <person name="Hoen D."/>
            <person name="Wright S."/>
            <person name="Bruskiewich R."/>
            <person name="Bureau T."/>
            <person name="Miyao A."/>
            <person name="Hirochika H."/>
            <person name="Nishikawa T."/>
            <person name="Kadowaki K."/>
            <person name="Sugiura M."/>
            <person name="Burr B."/>
            <person name="Sasaki T."/>
        </authorList>
    </citation>
    <scope>NUCLEOTIDE SEQUENCE [LARGE SCALE GENOMIC DNA]</scope>
    <source>
        <strain evidence="2">cv. Nipponbare</strain>
    </source>
</reference>
<reference evidence="1 2" key="2">
    <citation type="journal article" date="2013" name="Plant Cell Physiol.">
        <title>Rice Annotation Project Database (RAP-DB): an integrative and interactive database for rice genomics.</title>
        <authorList>
            <person name="Sakai H."/>
            <person name="Lee S.S."/>
            <person name="Tanaka T."/>
            <person name="Numa H."/>
            <person name="Kim J."/>
            <person name="Kawahara Y."/>
            <person name="Wakimoto H."/>
            <person name="Yang C.C."/>
            <person name="Iwamoto M."/>
            <person name="Abe T."/>
            <person name="Yamada Y."/>
            <person name="Muto A."/>
            <person name="Inokuchi H."/>
            <person name="Ikemura T."/>
            <person name="Matsumoto T."/>
            <person name="Sasaki T."/>
            <person name="Itoh T."/>
        </authorList>
    </citation>
    <scope>NUCLEOTIDE SEQUENCE [LARGE SCALE GENOMIC DNA]</scope>
    <source>
        <strain evidence="2">cv. Nipponbare</strain>
    </source>
</reference>
<gene>
    <name evidence="1" type="ordered locus">Os10g0538600</name>
    <name evidence="1" type="ORF">OSNPB_100538600</name>
</gene>
<dbReference type="Proteomes" id="UP000059680">
    <property type="component" value="Chromosome 10"/>
</dbReference>
<organism evidence="1 2">
    <name type="scientific">Oryza sativa subsp. japonica</name>
    <name type="common">Rice</name>
    <dbReference type="NCBI Taxonomy" id="39947"/>
    <lineage>
        <taxon>Eukaryota</taxon>
        <taxon>Viridiplantae</taxon>
        <taxon>Streptophyta</taxon>
        <taxon>Embryophyta</taxon>
        <taxon>Tracheophyta</taxon>
        <taxon>Spermatophyta</taxon>
        <taxon>Magnoliopsida</taxon>
        <taxon>Liliopsida</taxon>
        <taxon>Poales</taxon>
        <taxon>Poaceae</taxon>
        <taxon>BOP clade</taxon>
        <taxon>Oryzoideae</taxon>
        <taxon>Oryzeae</taxon>
        <taxon>Oryzinae</taxon>
        <taxon>Oryza</taxon>
        <taxon>Oryza sativa</taxon>
    </lineage>
</organism>
<name>A0A0P0XWS7_ORYSJ</name>
<protein>
    <submittedName>
        <fullName evidence="1">Os10g0538600 protein</fullName>
    </submittedName>
</protein>
<dbReference type="InParanoid" id="A0A0P0XWS7"/>
<accession>A0A0P0XWS7</accession>
<evidence type="ECO:0000313" key="1">
    <source>
        <dbReference type="EMBL" id="BAT11843.1"/>
    </source>
</evidence>
<reference evidence="1 2" key="3">
    <citation type="journal article" date="2013" name="Rice">
        <title>Improvement of the Oryza sativa Nipponbare reference genome using next generation sequence and optical map data.</title>
        <authorList>
            <person name="Kawahara Y."/>
            <person name="de la Bastide M."/>
            <person name="Hamilton J.P."/>
            <person name="Kanamori H."/>
            <person name="McCombie W.R."/>
            <person name="Ouyang S."/>
            <person name="Schwartz D.C."/>
            <person name="Tanaka T."/>
            <person name="Wu J."/>
            <person name="Zhou S."/>
            <person name="Childs K.L."/>
            <person name="Davidson R.M."/>
            <person name="Lin H."/>
            <person name="Quesada-Ocampo L."/>
            <person name="Vaillancourt B."/>
            <person name="Sakai H."/>
            <person name="Lee S.S."/>
            <person name="Kim J."/>
            <person name="Numa H."/>
            <person name="Itoh T."/>
            <person name="Buell C.R."/>
            <person name="Matsumoto T."/>
        </authorList>
    </citation>
    <scope>NUCLEOTIDE SEQUENCE [LARGE SCALE GENOMIC DNA]</scope>
    <source>
        <strain evidence="2">cv. Nipponbare</strain>
    </source>
</reference>
<proteinExistence type="predicted"/>